<dbReference type="PRINTS" id="PR00081">
    <property type="entry name" value="GDHRDH"/>
</dbReference>
<reference evidence="3 4" key="1">
    <citation type="journal article" date="2017" name="PLoS Biol.">
        <title>The sea cucumber genome provides insights into morphological evolution and visceral regeneration.</title>
        <authorList>
            <person name="Zhang X."/>
            <person name="Sun L."/>
            <person name="Yuan J."/>
            <person name="Sun Y."/>
            <person name="Gao Y."/>
            <person name="Zhang L."/>
            <person name="Li S."/>
            <person name="Dai H."/>
            <person name="Hamel J.F."/>
            <person name="Liu C."/>
            <person name="Yu Y."/>
            <person name="Liu S."/>
            <person name="Lin W."/>
            <person name="Guo K."/>
            <person name="Jin S."/>
            <person name="Xu P."/>
            <person name="Storey K.B."/>
            <person name="Huan P."/>
            <person name="Zhang T."/>
            <person name="Zhou Y."/>
            <person name="Zhang J."/>
            <person name="Lin C."/>
            <person name="Li X."/>
            <person name="Xing L."/>
            <person name="Huo D."/>
            <person name="Sun M."/>
            <person name="Wang L."/>
            <person name="Mercier A."/>
            <person name="Li F."/>
            <person name="Yang H."/>
            <person name="Xiang J."/>
        </authorList>
    </citation>
    <scope>NUCLEOTIDE SEQUENCE [LARGE SCALE GENOMIC DNA]</scope>
    <source>
        <strain evidence="3">Shaxun</strain>
        <tissue evidence="3">Muscle</tissue>
    </source>
</reference>
<evidence type="ECO:0000256" key="1">
    <source>
        <dbReference type="ARBA" id="ARBA00006484"/>
    </source>
</evidence>
<keyword evidence="2" id="KW-0560">Oxidoreductase</keyword>
<evidence type="ECO:0000256" key="2">
    <source>
        <dbReference type="ARBA" id="ARBA00023002"/>
    </source>
</evidence>
<dbReference type="GO" id="GO:0016616">
    <property type="term" value="F:oxidoreductase activity, acting on the CH-OH group of donors, NAD or NADP as acceptor"/>
    <property type="evidence" value="ECO:0007669"/>
    <property type="project" value="TreeGrafter"/>
</dbReference>
<organism evidence="3 4">
    <name type="scientific">Stichopus japonicus</name>
    <name type="common">Sea cucumber</name>
    <dbReference type="NCBI Taxonomy" id="307972"/>
    <lineage>
        <taxon>Eukaryota</taxon>
        <taxon>Metazoa</taxon>
        <taxon>Echinodermata</taxon>
        <taxon>Eleutherozoa</taxon>
        <taxon>Echinozoa</taxon>
        <taxon>Holothuroidea</taxon>
        <taxon>Aspidochirotacea</taxon>
        <taxon>Aspidochirotida</taxon>
        <taxon>Stichopodidae</taxon>
        <taxon>Apostichopus</taxon>
    </lineage>
</organism>
<dbReference type="Pfam" id="PF00106">
    <property type="entry name" value="adh_short"/>
    <property type="match status" value="1"/>
</dbReference>
<name>A0A2G8JQ34_STIJA</name>
<comment type="caution">
    <text evidence="3">The sequence shown here is derived from an EMBL/GenBank/DDBJ whole genome shotgun (WGS) entry which is preliminary data.</text>
</comment>
<dbReference type="SUPFAM" id="SSF51735">
    <property type="entry name" value="NAD(P)-binding Rossmann-fold domains"/>
    <property type="match status" value="1"/>
</dbReference>
<dbReference type="Proteomes" id="UP000230750">
    <property type="component" value="Unassembled WGS sequence"/>
</dbReference>
<evidence type="ECO:0000313" key="4">
    <source>
        <dbReference type="Proteomes" id="UP000230750"/>
    </source>
</evidence>
<dbReference type="AlphaFoldDB" id="A0A2G8JQ34"/>
<proteinExistence type="inferred from homology"/>
<dbReference type="OrthoDB" id="10253736at2759"/>
<comment type="similarity">
    <text evidence="1">Belongs to the short-chain dehydrogenases/reductases (SDR) family.</text>
</comment>
<protein>
    <submittedName>
        <fullName evidence="3">Uncharacterized protein</fullName>
    </submittedName>
</protein>
<dbReference type="STRING" id="307972.A0A2G8JQ34"/>
<dbReference type="PANTHER" id="PTHR24322:SF736">
    <property type="entry name" value="RETINOL DEHYDROGENASE 10"/>
    <property type="match status" value="1"/>
</dbReference>
<accession>A0A2G8JQ34</accession>
<gene>
    <name evidence="3" type="ORF">BSL78_25321</name>
</gene>
<evidence type="ECO:0000313" key="3">
    <source>
        <dbReference type="EMBL" id="PIK37843.1"/>
    </source>
</evidence>
<dbReference type="InterPro" id="IPR002347">
    <property type="entry name" value="SDR_fam"/>
</dbReference>
<dbReference type="EMBL" id="MRZV01001441">
    <property type="protein sequence ID" value="PIK37843.1"/>
    <property type="molecule type" value="Genomic_DNA"/>
</dbReference>
<dbReference type="Gene3D" id="3.40.50.720">
    <property type="entry name" value="NAD(P)-binding Rossmann-like Domain"/>
    <property type="match status" value="1"/>
</dbReference>
<dbReference type="PANTHER" id="PTHR24322">
    <property type="entry name" value="PKSB"/>
    <property type="match status" value="1"/>
</dbReference>
<sequence length="139" mass="15576">MLSANEGHLVAISSAAGYFGKNFLVDYSASKFAVTGMDESLELELMKNYDNANIKLTIVHPYIVKTGLVHGYTSRFMPILEEDDAADTIVDGILRNRRKVFIPSDLRLSVVFKYIMPHKSYLALADFFKSETCSQGKQD</sequence>
<dbReference type="InterPro" id="IPR036291">
    <property type="entry name" value="NAD(P)-bd_dom_sf"/>
</dbReference>
<keyword evidence="4" id="KW-1185">Reference proteome</keyword>